<keyword evidence="5 10" id="KW-1015">Disulfide bond</keyword>
<dbReference type="HOGENOM" id="CLU_090389_10_2_9"/>
<dbReference type="RefSeq" id="WP_038696189.1">
    <property type="nucleotide sequence ID" value="NZ_CP009286.1"/>
</dbReference>
<dbReference type="NCBIfam" id="TIGR01068">
    <property type="entry name" value="thioredoxin"/>
    <property type="match status" value="1"/>
</dbReference>
<evidence type="ECO:0000256" key="2">
    <source>
        <dbReference type="ARBA" id="ARBA00020570"/>
    </source>
</evidence>
<keyword evidence="3" id="KW-0813">Transport</keyword>
<reference evidence="12 13" key="1">
    <citation type="submission" date="2014-08" db="EMBL/GenBank/DDBJ databases">
        <title>Comparative genomics of the Paenibacillus odorifer group.</title>
        <authorList>
            <person name="den Bakker H.C."/>
            <person name="Tsai Y.-C."/>
            <person name="Martin N."/>
            <person name="Korlach J."/>
            <person name="Wiedmann M."/>
        </authorList>
    </citation>
    <scope>NUCLEOTIDE SEQUENCE [LARGE SCALE GENOMIC DNA]</scope>
    <source>
        <strain evidence="12 13">DSM 14472</strain>
    </source>
</reference>
<feature type="disulfide bond" description="Redox-active" evidence="10">
    <location>
        <begin position="30"/>
        <end position="33"/>
    </location>
</feature>
<evidence type="ECO:0000256" key="4">
    <source>
        <dbReference type="ARBA" id="ARBA00022982"/>
    </source>
</evidence>
<dbReference type="PIRSF" id="PIRSF000077">
    <property type="entry name" value="Thioredoxin"/>
    <property type="match status" value="1"/>
</dbReference>
<evidence type="ECO:0000313" key="13">
    <source>
        <dbReference type="Proteomes" id="UP000029507"/>
    </source>
</evidence>
<dbReference type="OrthoDB" id="9790390at2"/>
<dbReference type="InterPro" id="IPR036249">
    <property type="entry name" value="Thioredoxin-like_sf"/>
</dbReference>
<dbReference type="PROSITE" id="PS00194">
    <property type="entry name" value="THIOREDOXIN_1"/>
    <property type="match status" value="1"/>
</dbReference>
<proteinExistence type="inferred from homology"/>
<evidence type="ECO:0000256" key="3">
    <source>
        <dbReference type="ARBA" id="ARBA00022448"/>
    </source>
</evidence>
<dbReference type="Gene3D" id="3.40.30.10">
    <property type="entry name" value="Glutaredoxin"/>
    <property type="match status" value="1"/>
</dbReference>
<dbReference type="GO" id="GO:0045454">
    <property type="term" value="P:cell redox homeostasis"/>
    <property type="evidence" value="ECO:0007669"/>
    <property type="project" value="TreeGrafter"/>
</dbReference>
<dbReference type="FunFam" id="3.40.30.10:FF:000001">
    <property type="entry name" value="Thioredoxin"/>
    <property type="match status" value="1"/>
</dbReference>
<protein>
    <recommendedName>
        <fullName evidence="2 7">Thioredoxin</fullName>
    </recommendedName>
</protein>
<evidence type="ECO:0000256" key="7">
    <source>
        <dbReference type="NCBIfam" id="TIGR01068"/>
    </source>
</evidence>
<accession>A0A089LVH5</accession>
<evidence type="ECO:0000256" key="9">
    <source>
        <dbReference type="PIRSR" id="PIRSR000077-1"/>
    </source>
</evidence>
<evidence type="ECO:0000256" key="10">
    <source>
        <dbReference type="PIRSR" id="PIRSR000077-4"/>
    </source>
</evidence>
<evidence type="ECO:0000256" key="1">
    <source>
        <dbReference type="ARBA" id="ARBA00008987"/>
    </source>
</evidence>
<feature type="site" description="Contributes to redox potential value" evidence="9">
    <location>
        <position position="32"/>
    </location>
</feature>
<dbReference type="GO" id="GO:0005829">
    <property type="term" value="C:cytosol"/>
    <property type="evidence" value="ECO:0007669"/>
    <property type="project" value="TreeGrafter"/>
</dbReference>
<dbReference type="Proteomes" id="UP000029507">
    <property type="component" value="Chromosome"/>
</dbReference>
<comment type="similarity">
    <text evidence="1 8">Belongs to the thioredoxin family.</text>
</comment>
<evidence type="ECO:0000256" key="6">
    <source>
        <dbReference type="ARBA" id="ARBA00023284"/>
    </source>
</evidence>
<dbReference type="InterPro" id="IPR013766">
    <property type="entry name" value="Thioredoxin_domain"/>
</dbReference>
<organism evidence="12 13">
    <name type="scientific">Paenibacillus stellifer</name>
    <dbReference type="NCBI Taxonomy" id="169760"/>
    <lineage>
        <taxon>Bacteria</taxon>
        <taxon>Bacillati</taxon>
        <taxon>Bacillota</taxon>
        <taxon>Bacilli</taxon>
        <taxon>Bacillales</taxon>
        <taxon>Paenibacillaceae</taxon>
        <taxon>Paenibacillus</taxon>
    </lineage>
</organism>
<dbReference type="PANTHER" id="PTHR45663:SF11">
    <property type="entry name" value="GEO12009P1"/>
    <property type="match status" value="1"/>
</dbReference>
<dbReference type="EMBL" id="CP009286">
    <property type="protein sequence ID" value="AIQ64140.1"/>
    <property type="molecule type" value="Genomic_DNA"/>
</dbReference>
<keyword evidence="4" id="KW-0249">Electron transport</keyword>
<feature type="domain" description="Thioredoxin" evidence="11">
    <location>
        <begin position="1"/>
        <end position="106"/>
    </location>
</feature>
<sequence>MATMKVTDGTMEQVIQNNNLVLVDFWAPWCGPCRMIAPILENLAEKVGDQAIIAKLNVDENPVGATKYRIQGIPTLKLFHNGTEVETFVGVQPLERFTAAITKYAGH</sequence>
<dbReference type="STRING" id="169760.PSTEL_14675"/>
<feature type="active site" description="Nucleophile" evidence="9">
    <location>
        <position position="33"/>
    </location>
</feature>
<dbReference type="PROSITE" id="PS51352">
    <property type="entry name" value="THIOREDOXIN_2"/>
    <property type="match status" value="1"/>
</dbReference>
<feature type="site" description="Deprotonates C-terminal active site Cys" evidence="9">
    <location>
        <position position="24"/>
    </location>
</feature>
<dbReference type="AlphaFoldDB" id="A0A089LVH5"/>
<gene>
    <name evidence="12" type="ORF">PSTEL_14675</name>
</gene>
<keyword evidence="6 10" id="KW-0676">Redox-active center</keyword>
<dbReference type="InterPro" id="IPR017937">
    <property type="entry name" value="Thioredoxin_CS"/>
</dbReference>
<evidence type="ECO:0000259" key="11">
    <source>
        <dbReference type="PROSITE" id="PS51352"/>
    </source>
</evidence>
<name>A0A089LVH5_9BACL</name>
<dbReference type="PANTHER" id="PTHR45663">
    <property type="entry name" value="GEO12009P1"/>
    <property type="match status" value="1"/>
</dbReference>
<dbReference type="Pfam" id="PF00085">
    <property type="entry name" value="Thioredoxin"/>
    <property type="match status" value="1"/>
</dbReference>
<feature type="active site" description="Nucleophile" evidence="9">
    <location>
        <position position="30"/>
    </location>
</feature>
<dbReference type="CDD" id="cd02947">
    <property type="entry name" value="TRX_family"/>
    <property type="match status" value="1"/>
</dbReference>
<keyword evidence="13" id="KW-1185">Reference proteome</keyword>
<dbReference type="GO" id="GO:0015035">
    <property type="term" value="F:protein-disulfide reductase activity"/>
    <property type="evidence" value="ECO:0007669"/>
    <property type="project" value="UniProtKB-UniRule"/>
</dbReference>
<feature type="site" description="Contributes to redox potential value" evidence="9">
    <location>
        <position position="31"/>
    </location>
</feature>
<dbReference type="InterPro" id="IPR005746">
    <property type="entry name" value="Thioredoxin"/>
</dbReference>
<evidence type="ECO:0000256" key="5">
    <source>
        <dbReference type="ARBA" id="ARBA00023157"/>
    </source>
</evidence>
<dbReference type="KEGG" id="pste:PSTEL_14675"/>
<dbReference type="PRINTS" id="PR00421">
    <property type="entry name" value="THIOREDOXIN"/>
</dbReference>
<evidence type="ECO:0000313" key="12">
    <source>
        <dbReference type="EMBL" id="AIQ64140.1"/>
    </source>
</evidence>
<dbReference type="SUPFAM" id="SSF52833">
    <property type="entry name" value="Thioredoxin-like"/>
    <property type="match status" value="1"/>
</dbReference>
<evidence type="ECO:0000256" key="8">
    <source>
        <dbReference type="PIRNR" id="PIRNR000077"/>
    </source>
</evidence>